<name>A0A6P7TNB1_9MOLL</name>
<dbReference type="GO" id="GO:0006405">
    <property type="term" value="P:RNA export from nucleus"/>
    <property type="evidence" value="ECO:0007669"/>
    <property type="project" value="TreeGrafter"/>
</dbReference>
<dbReference type="GO" id="GO:0008139">
    <property type="term" value="F:nuclear localization sequence binding"/>
    <property type="evidence" value="ECO:0007669"/>
    <property type="project" value="TreeGrafter"/>
</dbReference>
<evidence type="ECO:0000256" key="1">
    <source>
        <dbReference type="SAM" id="MobiDB-lite"/>
    </source>
</evidence>
<keyword evidence="3" id="KW-1185">Reference proteome</keyword>
<feature type="compositionally biased region" description="Polar residues" evidence="1">
    <location>
        <begin position="204"/>
        <end position="228"/>
    </location>
</feature>
<reference evidence="4" key="1">
    <citation type="submission" date="2025-08" db="UniProtKB">
        <authorList>
            <consortium name="RefSeq"/>
        </authorList>
    </citation>
    <scope>IDENTIFICATION</scope>
</reference>
<proteinExistence type="predicted"/>
<feature type="compositionally biased region" description="Basic residues" evidence="1">
    <location>
        <begin position="466"/>
        <end position="478"/>
    </location>
</feature>
<feature type="compositionally biased region" description="Polar residues" evidence="1">
    <location>
        <begin position="453"/>
        <end position="465"/>
    </location>
</feature>
<keyword evidence="2" id="KW-1133">Transmembrane helix</keyword>
<feature type="region of interest" description="Disordered" evidence="1">
    <location>
        <begin position="355"/>
        <end position="377"/>
    </location>
</feature>
<feature type="region of interest" description="Disordered" evidence="1">
    <location>
        <begin position="929"/>
        <end position="956"/>
    </location>
</feature>
<organism evidence="3 4">
    <name type="scientific">Octopus sinensis</name>
    <name type="common">East Asian common octopus</name>
    <dbReference type="NCBI Taxonomy" id="2607531"/>
    <lineage>
        <taxon>Eukaryota</taxon>
        <taxon>Metazoa</taxon>
        <taxon>Spiralia</taxon>
        <taxon>Lophotrochozoa</taxon>
        <taxon>Mollusca</taxon>
        <taxon>Cephalopoda</taxon>
        <taxon>Coleoidea</taxon>
        <taxon>Octopodiformes</taxon>
        <taxon>Octopoda</taxon>
        <taxon>Incirrata</taxon>
        <taxon>Octopodidae</taxon>
        <taxon>Octopus</taxon>
    </lineage>
</organism>
<dbReference type="GO" id="GO:0017056">
    <property type="term" value="F:structural constituent of nuclear pore"/>
    <property type="evidence" value="ECO:0007669"/>
    <property type="project" value="TreeGrafter"/>
</dbReference>
<feature type="compositionally biased region" description="Basic residues" evidence="1">
    <location>
        <begin position="1644"/>
        <end position="1655"/>
    </location>
</feature>
<feature type="region of interest" description="Disordered" evidence="1">
    <location>
        <begin position="1451"/>
        <end position="1517"/>
    </location>
</feature>
<feature type="region of interest" description="Disordered" evidence="1">
    <location>
        <begin position="1633"/>
        <end position="1655"/>
    </location>
</feature>
<feature type="region of interest" description="Disordered" evidence="1">
    <location>
        <begin position="851"/>
        <end position="892"/>
    </location>
</feature>
<feature type="compositionally biased region" description="Low complexity" evidence="1">
    <location>
        <begin position="366"/>
        <end position="377"/>
    </location>
</feature>
<dbReference type="GO" id="GO:0006606">
    <property type="term" value="P:protein import into nucleus"/>
    <property type="evidence" value="ECO:0007669"/>
    <property type="project" value="TreeGrafter"/>
</dbReference>
<dbReference type="RefSeq" id="XP_029651460.1">
    <property type="nucleotide sequence ID" value="XM_029795600.2"/>
</dbReference>
<evidence type="ECO:0000256" key="2">
    <source>
        <dbReference type="SAM" id="Phobius"/>
    </source>
</evidence>
<dbReference type="Proteomes" id="UP000515154">
    <property type="component" value="Linkage group LG26"/>
</dbReference>
<dbReference type="PANTHER" id="PTHR23193">
    <property type="entry name" value="NUCLEAR PORE COMPLEX PROTEIN NUP"/>
    <property type="match status" value="1"/>
</dbReference>
<feature type="region of interest" description="Disordered" evidence="1">
    <location>
        <begin position="135"/>
        <end position="230"/>
    </location>
</feature>
<keyword evidence="2" id="KW-0472">Membrane</keyword>
<feature type="compositionally biased region" description="Polar residues" evidence="1">
    <location>
        <begin position="1475"/>
        <end position="1495"/>
    </location>
</feature>
<dbReference type="GO" id="GO:0005643">
    <property type="term" value="C:nuclear pore"/>
    <property type="evidence" value="ECO:0007669"/>
    <property type="project" value="TreeGrafter"/>
</dbReference>
<dbReference type="PANTHER" id="PTHR23193:SF5">
    <property type="entry name" value="NUCLEAR ENVELOPE PORE MEMBRANE PROTEIN POM 121C-RELATED"/>
    <property type="match status" value="1"/>
</dbReference>
<feature type="compositionally biased region" description="Basic and acidic residues" evidence="1">
    <location>
        <begin position="521"/>
        <end position="537"/>
    </location>
</feature>
<feature type="compositionally biased region" description="Polar residues" evidence="1">
    <location>
        <begin position="929"/>
        <end position="941"/>
    </location>
</feature>
<feature type="compositionally biased region" description="Low complexity" evidence="1">
    <location>
        <begin position="1460"/>
        <end position="1469"/>
    </location>
</feature>
<dbReference type="InterPro" id="IPR026054">
    <property type="entry name" value="Nucleoporin"/>
</dbReference>
<feature type="region of interest" description="Disordered" evidence="1">
    <location>
        <begin position="635"/>
        <end position="664"/>
    </location>
</feature>
<feature type="region of interest" description="Disordered" evidence="1">
    <location>
        <begin position="413"/>
        <end position="554"/>
    </location>
</feature>
<protein>
    <submittedName>
        <fullName evidence="4">Nuclear pore complex protein DDB_G0274915</fullName>
    </submittedName>
</protein>
<feature type="compositionally biased region" description="Low complexity" evidence="1">
    <location>
        <begin position="746"/>
        <end position="761"/>
    </location>
</feature>
<dbReference type="KEGG" id="osn:115224728"/>
<accession>A0A6P7TNB1</accession>
<keyword evidence="2" id="KW-0812">Transmembrane</keyword>
<feature type="compositionally biased region" description="Polar residues" evidence="1">
    <location>
        <begin position="708"/>
        <end position="734"/>
    </location>
</feature>
<evidence type="ECO:0000313" key="3">
    <source>
        <dbReference type="Proteomes" id="UP000515154"/>
    </source>
</evidence>
<gene>
    <name evidence="4" type="primary">LOC115224728</name>
</gene>
<sequence length="1655" mass="169213">MTKFLNVVIAILSAGLIIQYLFGFTAFLLYCACLVSCYLFLKKTGPSQQEESLWLSTVVNFCQNFGRNIPDKCGKVVKADGSKGNLYPNLNWNNRNEKLWDNKHRPNTVSSVLAAMFGEGRTGFSLFSLFKRNNKDGGVSKTPSSSDGIRNISRKRNLNKRSAAVDGDLSGSSPMARCTAYTPMSPRHHPRHRNRNTNMNTPNEQLRTNSGGKFRSPLNNSGNRTYLSSPLPRFHRTASEMQERPVISPVGFTPHALQRPEVCYPSRSVPGVLPLVNLEKKIKIPLLETNVNKLRSPVTVRIAPPETGAIHSPKFTSLKHDIPTATSPGDVLSALREGSRKRANNEEESVIMINSMNAKRRRQESNHSTASSSSSIPSLSDFLPDLALCNFSPNYMSPDTARYMSSPAVSAAMSIDESGSGGGGSSKRPAAHCVHSPNSEGSPNLKRSRYRSKNNPILSSLSSSHRYMKRQKEIRKRKLSDSADDGSFQHLRQSKENYEDISELETEKPLGKVMKPSLDISGKEDSLVDTSSEKLPEHTPQLTSNISSGENKTAADLPRRKLLSFTTPGVNLDKLSYANVYATKQDYENDRKAEQERVEKMLDSIANDKASNTDKDLMIAKTGIEISKNLISTTKSLETSTSKSSTDVSQTTATTSGSLSLSSPSTLLSSAAAAATTTTSTTAAWSVTASLSPKSIATTTTLTSSSSEQPTRLTSNTTSVNSMITPLPSLSTSAYPKASDAKLTAPSSSPSSLPSSSSSPVSQIQMKSNFQFNSKVTSPSSSTTAAAAAQPNVSVTAPQLSTTCTTVSSSSLPGTSSNSGFQFILVSSSPNATTAPTGSFPAHISSPFSATSTSLSVPPVSPASSPLSTTLATTTTDAIKSPSSSTSAPSTAGFSVSPKTSFAFPTAAGNPFGAGTSIMSSAATTPTAAQKVDATNTSPASFPSFKPDASASTGPNVISTTATSTSGLFVFGNTPANQNEPTSNTATASSAAFGAPNTTPAKFVFNASSNTTTITSTTTTATTTTAAFGGFSLPFGTSSSTAAPVFGASTSTTAPVFGAATSTAAPVFGAVTSTTAPVFGASTSTAAPVFGAATSTTAPVFGASTSTAAPVFGASTSAAAPVFGASTSSTAPVFGASTSTTTPVFGASSSTATPVFGASTSTTTPVFGASTSTTTPVFGASTSAAPSIFGASTSTAAPVFGAASSTTTPVFGSSTTSAPIFGTSTTKASQVFGASSSAAAPIFGSPSTATSSGLGTSTSSIFGASTSLPAPVFRVPSSTVSSIFGASSTTTATPAATNTTATTAAGAPSSNSIFKVPQTAAAASPIFGGSSIASTAAVFAAPATALNIFSTPTATASSAFGAPSMAASTKTLASTTKPAAAAIFSNPSTFGSFKDASQTGQAQAAAPSATTNVFGSSTSSPSAGFNFALNNSTSKPASSIFGSANAQSPAPAVIFGSSGQQQQQQQQQQKPDQKFNFTLNSNSGSQVPFGNQPTPFRSGFESKPSIFSGQPGAAESTAVKPPAIFGQVPITTAATGPAASMAKPLFGPLSTPGFAATPNAQSGGNPAMFGGQAATATATTKPADGANAQNTKIFTFGKTPSTQSGTSQGYDFSASMAGTSQFNFGQSVAMFNVGSGSTAPKMRSNNKARRRGGKK</sequence>
<feature type="transmembrane region" description="Helical" evidence="2">
    <location>
        <begin position="7"/>
        <end position="30"/>
    </location>
</feature>
<feature type="compositionally biased region" description="Polar residues" evidence="1">
    <location>
        <begin position="540"/>
        <end position="551"/>
    </location>
</feature>
<evidence type="ECO:0000313" key="4">
    <source>
        <dbReference type="RefSeq" id="XP_029651460.1"/>
    </source>
</evidence>
<feature type="region of interest" description="Disordered" evidence="1">
    <location>
        <begin position="699"/>
        <end position="761"/>
    </location>
</feature>
<feature type="compositionally biased region" description="Basic residues" evidence="1">
    <location>
        <begin position="186"/>
        <end position="195"/>
    </location>
</feature>